<keyword evidence="1" id="KW-0812">Transmembrane</keyword>
<sequence length="172" mass="19947">MKHGFRKLLRNKWTLNGVSLVFVTVVLCVVIFYVNFKYYAGVIGMGFFAPLLCVALFRGTQGIVKAEKRRRIVFVNSGLIGLIIVMFVIALPRYTYKDSQEMVLSYHLNDSNGDVTMPSLEHKTVPTTRQYSWLLNGRLYYVGIKEDQLDQILYYVVHPIRGQVTKLERPYW</sequence>
<evidence type="ECO:0000313" key="3">
    <source>
        <dbReference type="Proteomes" id="UP000284219"/>
    </source>
</evidence>
<gene>
    <name evidence="2" type="ORF">BEP19_09065</name>
</gene>
<protein>
    <submittedName>
        <fullName evidence="2">Uncharacterized protein</fullName>
    </submittedName>
</protein>
<reference evidence="2 3" key="1">
    <citation type="submission" date="2016-08" db="EMBL/GenBank/DDBJ databases">
        <title>Novel Firmicute Genomes.</title>
        <authorList>
            <person name="Poppleton D.I."/>
            <person name="Gribaldo S."/>
        </authorList>
    </citation>
    <scope>NUCLEOTIDE SEQUENCE [LARGE SCALE GENOMIC DNA]</scope>
    <source>
        <strain evidence="2 3">RAOx-1</strain>
    </source>
</reference>
<feature type="transmembrane region" description="Helical" evidence="1">
    <location>
        <begin position="39"/>
        <end position="60"/>
    </location>
</feature>
<dbReference type="EMBL" id="MCHY01000008">
    <property type="protein sequence ID" value="RKD24523.1"/>
    <property type="molecule type" value="Genomic_DNA"/>
</dbReference>
<feature type="transmembrane region" description="Helical" evidence="1">
    <location>
        <begin position="72"/>
        <end position="91"/>
    </location>
</feature>
<feature type="transmembrane region" description="Helical" evidence="1">
    <location>
        <begin position="12"/>
        <end position="33"/>
    </location>
</feature>
<keyword evidence="1" id="KW-0472">Membrane</keyword>
<accession>A0A419SKH7</accession>
<keyword evidence="3" id="KW-1185">Reference proteome</keyword>
<keyword evidence="1" id="KW-1133">Transmembrane helix</keyword>
<dbReference type="AlphaFoldDB" id="A0A419SKH7"/>
<evidence type="ECO:0000313" key="2">
    <source>
        <dbReference type="EMBL" id="RKD24523.1"/>
    </source>
</evidence>
<dbReference type="Proteomes" id="UP000284219">
    <property type="component" value="Unassembled WGS sequence"/>
</dbReference>
<proteinExistence type="predicted"/>
<dbReference type="RefSeq" id="WP_120189817.1">
    <property type="nucleotide sequence ID" value="NZ_MCHY01000008.1"/>
</dbReference>
<dbReference type="OrthoDB" id="2989609at2"/>
<comment type="caution">
    <text evidence="2">The sequence shown here is derived from an EMBL/GenBank/DDBJ whole genome shotgun (WGS) entry which is preliminary data.</text>
</comment>
<organism evidence="2 3">
    <name type="scientific">Ammoniphilus oxalaticus</name>
    <dbReference type="NCBI Taxonomy" id="66863"/>
    <lineage>
        <taxon>Bacteria</taxon>
        <taxon>Bacillati</taxon>
        <taxon>Bacillota</taxon>
        <taxon>Bacilli</taxon>
        <taxon>Bacillales</taxon>
        <taxon>Paenibacillaceae</taxon>
        <taxon>Aneurinibacillus group</taxon>
        <taxon>Ammoniphilus</taxon>
    </lineage>
</organism>
<evidence type="ECO:0000256" key="1">
    <source>
        <dbReference type="SAM" id="Phobius"/>
    </source>
</evidence>
<name>A0A419SKH7_9BACL</name>